<evidence type="ECO:0000313" key="1">
    <source>
        <dbReference type="EMBL" id="JAE16947.1"/>
    </source>
</evidence>
<protein>
    <submittedName>
        <fullName evidence="1">Uncharacterized protein</fullName>
    </submittedName>
</protein>
<accession>A0A0A9FXE8</accession>
<name>A0A0A9FXE8_ARUDO</name>
<reference evidence="1" key="1">
    <citation type="submission" date="2014-09" db="EMBL/GenBank/DDBJ databases">
        <authorList>
            <person name="Magalhaes I.L.F."/>
            <person name="Oliveira U."/>
            <person name="Santos F.R."/>
            <person name="Vidigal T.H.D.A."/>
            <person name="Brescovit A.D."/>
            <person name="Santos A.J."/>
        </authorList>
    </citation>
    <scope>NUCLEOTIDE SEQUENCE</scope>
    <source>
        <tissue evidence="1">Shoot tissue taken approximately 20 cm above the soil surface</tissue>
    </source>
</reference>
<reference evidence="1" key="2">
    <citation type="journal article" date="2015" name="Data Brief">
        <title>Shoot transcriptome of the giant reed, Arundo donax.</title>
        <authorList>
            <person name="Barrero R.A."/>
            <person name="Guerrero F.D."/>
            <person name="Moolhuijzen P."/>
            <person name="Goolsby J.A."/>
            <person name="Tidwell J."/>
            <person name="Bellgard S.E."/>
            <person name="Bellgard M.I."/>
        </authorList>
    </citation>
    <scope>NUCLEOTIDE SEQUENCE</scope>
    <source>
        <tissue evidence="1">Shoot tissue taken approximately 20 cm above the soil surface</tissue>
    </source>
</reference>
<dbReference type="AlphaFoldDB" id="A0A0A9FXE8"/>
<dbReference type="EMBL" id="GBRH01180949">
    <property type="protein sequence ID" value="JAE16947.1"/>
    <property type="molecule type" value="Transcribed_RNA"/>
</dbReference>
<sequence>MIPGYTTFINQSWWQLTKKKSEIDKTQLIGRYVKMEVIGASYSHN</sequence>
<organism evidence="1">
    <name type="scientific">Arundo donax</name>
    <name type="common">Giant reed</name>
    <name type="synonym">Donax arundinaceus</name>
    <dbReference type="NCBI Taxonomy" id="35708"/>
    <lineage>
        <taxon>Eukaryota</taxon>
        <taxon>Viridiplantae</taxon>
        <taxon>Streptophyta</taxon>
        <taxon>Embryophyta</taxon>
        <taxon>Tracheophyta</taxon>
        <taxon>Spermatophyta</taxon>
        <taxon>Magnoliopsida</taxon>
        <taxon>Liliopsida</taxon>
        <taxon>Poales</taxon>
        <taxon>Poaceae</taxon>
        <taxon>PACMAD clade</taxon>
        <taxon>Arundinoideae</taxon>
        <taxon>Arundineae</taxon>
        <taxon>Arundo</taxon>
    </lineage>
</organism>
<proteinExistence type="predicted"/>